<protein>
    <submittedName>
        <fullName evidence="1">Uncharacterized protein</fullName>
    </submittedName>
</protein>
<dbReference type="RefSeq" id="WP_143133740.1">
    <property type="nucleotide sequence ID" value="NZ_BOMT01000036.1"/>
</dbReference>
<proteinExistence type="predicted"/>
<dbReference type="EMBL" id="FONV01000005">
    <property type="protein sequence ID" value="SFF01773.1"/>
    <property type="molecule type" value="Genomic_DNA"/>
</dbReference>
<accession>A0A1I2F9Q8</accession>
<dbReference type="STRING" id="35752.SAMN05421541_105216"/>
<sequence>MSDSSRSVGRFDANRLTDWLLGTQELEPLHDPREWSSITAALSGDVYAALQEQRPTWHRPAEAYLRALAEAVRAEAVSAHDAAVSRMNMTAVVVRSVPSTEWGDRWRPTAMVDLFLERCPVTLAEAQRLAGAQPLPPVGDLVRLRHAKTMLNPLVLLAPFLPPDSVDRIRPWLELRERLP</sequence>
<organism evidence="1 2">
    <name type="scientific">Actinoplanes philippinensis</name>
    <dbReference type="NCBI Taxonomy" id="35752"/>
    <lineage>
        <taxon>Bacteria</taxon>
        <taxon>Bacillati</taxon>
        <taxon>Actinomycetota</taxon>
        <taxon>Actinomycetes</taxon>
        <taxon>Micromonosporales</taxon>
        <taxon>Micromonosporaceae</taxon>
        <taxon>Actinoplanes</taxon>
    </lineage>
</organism>
<dbReference type="AlphaFoldDB" id="A0A1I2F9Q8"/>
<evidence type="ECO:0000313" key="1">
    <source>
        <dbReference type="EMBL" id="SFF01773.1"/>
    </source>
</evidence>
<name>A0A1I2F9Q8_9ACTN</name>
<keyword evidence="2" id="KW-1185">Reference proteome</keyword>
<gene>
    <name evidence="1" type="ORF">SAMN05421541_105216</name>
</gene>
<evidence type="ECO:0000313" key="2">
    <source>
        <dbReference type="Proteomes" id="UP000199645"/>
    </source>
</evidence>
<reference evidence="1 2" key="1">
    <citation type="submission" date="2016-10" db="EMBL/GenBank/DDBJ databases">
        <authorList>
            <person name="de Groot N.N."/>
        </authorList>
    </citation>
    <scope>NUCLEOTIDE SEQUENCE [LARGE SCALE GENOMIC DNA]</scope>
    <source>
        <strain evidence="1 2">DSM 43019</strain>
    </source>
</reference>
<dbReference type="Proteomes" id="UP000199645">
    <property type="component" value="Unassembled WGS sequence"/>
</dbReference>